<evidence type="ECO:0000313" key="3">
    <source>
        <dbReference type="Proteomes" id="UP000037035"/>
    </source>
</evidence>
<accession>A0A0L6UP85</accession>
<evidence type="ECO:0000313" key="2">
    <source>
        <dbReference type="EMBL" id="KNZ49665.1"/>
    </source>
</evidence>
<proteinExistence type="predicted"/>
<feature type="compositionally biased region" description="Basic and acidic residues" evidence="1">
    <location>
        <begin position="1"/>
        <end position="20"/>
    </location>
</feature>
<sequence>MKHTTEEETSQDEKLLKEISARAFPSSSISTLMGREEQDRGRRMARPPRRAANEGSPPERERGRPAEPALPAAHAEENLKIPSKLRWSTRVRQLERCLDRNNYDKSLCYDITTVHAWALLKHIDRPVYE</sequence>
<dbReference type="OrthoDB" id="9971592at2759"/>
<dbReference type="Proteomes" id="UP000037035">
    <property type="component" value="Unassembled WGS sequence"/>
</dbReference>
<organism evidence="2 3">
    <name type="scientific">Puccinia sorghi</name>
    <dbReference type="NCBI Taxonomy" id="27349"/>
    <lineage>
        <taxon>Eukaryota</taxon>
        <taxon>Fungi</taxon>
        <taxon>Dikarya</taxon>
        <taxon>Basidiomycota</taxon>
        <taxon>Pucciniomycotina</taxon>
        <taxon>Pucciniomycetes</taxon>
        <taxon>Pucciniales</taxon>
        <taxon>Pucciniaceae</taxon>
        <taxon>Puccinia</taxon>
    </lineage>
</organism>
<feature type="region of interest" description="Disordered" evidence="1">
    <location>
        <begin position="1"/>
        <end position="77"/>
    </location>
</feature>
<dbReference type="AlphaFoldDB" id="A0A0L6UP85"/>
<evidence type="ECO:0000256" key="1">
    <source>
        <dbReference type="SAM" id="MobiDB-lite"/>
    </source>
</evidence>
<keyword evidence="3" id="KW-1185">Reference proteome</keyword>
<dbReference type="STRING" id="27349.A0A0L6UP85"/>
<name>A0A0L6UP85_9BASI</name>
<dbReference type="VEuPathDB" id="FungiDB:VP01_486g6"/>
<gene>
    <name evidence="2" type="ORF">VP01_486g6</name>
</gene>
<dbReference type="EMBL" id="LAVV01010020">
    <property type="protein sequence ID" value="KNZ49665.1"/>
    <property type="molecule type" value="Genomic_DNA"/>
</dbReference>
<reference evidence="2 3" key="1">
    <citation type="submission" date="2015-08" db="EMBL/GenBank/DDBJ databases">
        <title>Next Generation Sequencing and Analysis of the Genome of Puccinia sorghi L Schw, the Causal Agent of Maize Common Rust.</title>
        <authorList>
            <person name="Rochi L."/>
            <person name="Burguener G."/>
            <person name="Darino M."/>
            <person name="Turjanski A."/>
            <person name="Kreff E."/>
            <person name="Dieguez M.J."/>
            <person name="Sacco F."/>
        </authorList>
    </citation>
    <scope>NUCLEOTIDE SEQUENCE [LARGE SCALE GENOMIC DNA]</scope>
    <source>
        <strain evidence="2 3">RO10H11247</strain>
    </source>
</reference>
<comment type="caution">
    <text evidence="2">The sequence shown here is derived from an EMBL/GenBank/DDBJ whole genome shotgun (WGS) entry which is preliminary data.</text>
</comment>
<protein>
    <submittedName>
        <fullName evidence="2">Uncharacterized protein</fullName>
    </submittedName>
</protein>